<accession>A0A7Z2ZL77</accession>
<name>A0A7Z2ZL77_9BACL</name>
<dbReference type="RefSeq" id="WP_169280233.1">
    <property type="nucleotide sequence ID" value="NZ_CP051680.1"/>
</dbReference>
<organism evidence="1 2">
    <name type="scientific">Cohnella herbarum</name>
    <dbReference type="NCBI Taxonomy" id="2728023"/>
    <lineage>
        <taxon>Bacteria</taxon>
        <taxon>Bacillati</taxon>
        <taxon>Bacillota</taxon>
        <taxon>Bacilli</taxon>
        <taxon>Bacillales</taxon>
        <taxon>Paenibacillaceae</taxon>
        <taxon>Cohnella</taxon>
    </lineage>
</organism>
<evidence type="ECO:0000313" key="1">
    <source>
        <dbReference type="EMBL" id="QJD83946.1"/>
    </source>
</evidence>
<keyword evidence="2" id="KW-1185">Reference proteome</keyword>
<dbReference type="AlphaFoldDB" id="A0A7Z2ZL77"/>
<proteinExistence type="predicted"/>
<evidence type="ECO:0000313" key="2">
    <source>
        <dbReference type="Proteomes" id="UP000502248"/>
    </source>
</evidence>
<sequence length="55" mass="6019">MHEINHLANSANSHSRALSANTLTQQASVAQVAHSAAHLTELARDLHEEASRYRT</sequence>
<dbReference type="KEGG" id="cheb:HH215_12650"/>
<gene>
    <name evidence="1" type="ORF">HH215_12650</name>
</gene>
<dbReference type="Proteomes" id="UP000502248">
    <property type="component" value="Chromosome"/>
</dbReference>
<protein>
    <submittedName>
        <fullName evidence="1">Uncharacterized protein</fullName>
    </submittedName>
</protein>
<reference evidence="1 2" key="1">
    <citation type="submission" date="2020-04" db="EMBL/GenBank/DDBJ databases">
        <title>Genome sequencing of novel species.</title>
        <authorList>
            <person name="Heo J."/>
            <person name="Kim S.-J."/>
            <person name="Kim J.-S."/>
            <person name="Hong S.-B."/>
            <person name="Kwon S.-W."/>
        </authorList>
    </citation>
    <scope>NUCLEOTIDE SEQUENCE [LARGE SCALE GENOMIC DNA]</scope>
    <source>
        <strain evidence="1 2">MFER-1</strain>
    </source>
</reference>
<dbReference type="EMBL" id="CP051680">
    <property type="protein sequence ID" value="QJD83946.1"/>
    <property type="molecule type" value="Genomic_DNA"/>
</dbReference>